<dbReference type="Proteomes" id="UP000762676">
    <property type="component" value="Unassembled WGS sequence"/>
</dbReference>
<evidence type="ECO:0000313" key="1">
    <source>
        <dbReference type="EMBL" id="GFR72639.1"/>
    </source>
</evidence>
<accession>A0AAV4FI68</accession>
<protein>
    <submittedName>
        <fullName evidence="1">Uncharacterized protein</fullName>
    </submittedName>
</protein>
<name>A0AAV4FI68_9GAST</name>
<dbReference type="EMBL" id="BMAT01011423">
    <property type="protein sequence ID" value="GFR72639.1"/>
    <property type="molecule type" value="Genomic_DNA"/>
</dbReference>
<dbReference type="AlphaFoldDB" id="A0AAV4FI68"/>
<gene>
    <name evidence="1" type="ORF">ElyMa_005711500</name>
</gene>
<proteinExistence type="predicted"/>
<keyword evidence="2" id="KW-1185">Reference proteome</keyword>
<reference evidence="1 2" key="1">
    <citation type="journal article" date="2021" name="Elife">
        <title>Chloroplast acquisition without the gene transfer in kleptoplastic sea slugs, Plakobranchus ocellatus.</title>
        <authorList>
            <person name="Maeda T."/>
            <person name="Takahashi S."/>
            <person name="Yoshida T."/>
            <person name="Shimamura S."/>
            <person name="Takaki Y."/>
            <person name="Nagai Y."/>
            <person name="Toyoda A."/>
            <person name="Suzuki Y."/>
            <person name="Arimoto A."/>
            <person name="Ishii H."/>
            <person name="Satoh N."/>
            <person name="Nishiyama T."/>
            <person name="Hasebe M."/>
            <person name="Maruyama T."/>
            <person name="Minagawa J."/>
            <person name="Obokata J."/>
            <person name="Shigenobu S."/>
        </authorList>
    </citation>
    <scope>NUCLEOTIDE SEQUENCE [LARGE SCALE GENOMIC DNA]</scope>
</reference>
<organism evidence="1 2">
    <name type="scientific">Elysia marginata</name>
    <dbReference type="NCBI Taxonomy" id="1093978"/>
    <lineage>
        <taxon>Eukaryota</taxon>
        <taxon>Metazoa</taxon>
        <taxon>Spiralia</taxon>
        <taxon>Lophotrochozoa</taxon>
        <taxon>Mollusca</taxon>
        <taxon>Gastropoda</taxon>
        <taxon>Heterobranchia</taxon>
        <taxon>Euthyneura</taxon>
        <taxon>Panpulmonata</taxon>
        <taxon>Sacoglossa</taxon>
        <taxon>Placobranchoidea</taxon>
        <taxon>Plakobranchidae</taxon>
        <taxon>Elysia</taxon>
    </lineage>
</organism>
<comment type="caution">
    <text evidence="1">The sequence shown here is derived from an EMBL/GenBank/DDBJ whole genome shotgun (WGS) entry which is preliminary data.</text>
</comment>
<sequence>MSGYDYIPRSGTNYLPIRENGWVYSSESSPAGDLDLEFSEWEGHYQRNAGYQRQGATSYFKKEVSYGQKLRQLGVAPNLVEVMEKLLLNGDLTFLGLQNFINVIPRCIQDQVIRLTRQYVVESQEGDEGASYSGPVDRFRCRGGWSSPEREYRPCRDRSEGRASSLEGYDGYARTRYVSPERRYRSRGEKSYDPAVHCSEYAVYESLRYISPERECKPCGDRLEERTYLGGYELMTGMRGRDTFLQKTGVAPGGINLVTGL</sequence>
<evidence type="ECO:0000313" key="2">
    <source>
        <dbReference type="Proteomes" id="UP000762676"/>
    </source>
</evidence>